<feature type="compositionally biased region" description="Acidic residues" evidence="1">
    <location>
        <begin position="289"/>
        <end position="299"/>
    </location>
</feature>
<feature type="region of interest" description="Disordered" evidence="1">
    <location>
        <begin position="284"/>
        <end position="612"/>
    </location>
</feature>
<feature type="region of interest" description="Disordered" evidence="1">
    <location>
        <begin position="141"/>
        <end position="171"/>
    </location>
</feature>
<feature type="compositionally biased region" description="Polar residues" evidence="1">
    <location>
        <begin position="540"/>
        <end position="557"/>
    </location>
</feature>
<feature type="compositionally biased region" description="Basic and acidic residues" evidence="1">
    <location>
        <begin position="566"/>
        <end position="585"/>
    </location>
</feature>
<feature type="compositionally biased region" description="Basic residues" evidence="1">
    <location>
        <begin position="339"/>
        <end position="386"/>
    </location>
</feature>
<proteinExistence type="predicted"/>
<name>A0A370TAL4_9HELO</name>
<evidence type="ECO:0000313" key="3">
    <source>
        <dbReference type="Proteomes" id="UP000254866"/>
    </source>
</evidence>
<feature type="compositionally biased region" description="Acidic residues" evidence="1">
    <location>
        <begin position="314"/>
        <end position="329"/>
    </location>
</feature>
<protein>
    <submittedName>
        <fullName evidence="2">Uncharacterized protein</fullName>
    </submittedName>
</protein>
<dbReference type="EMBL" id="NPIC01000014">
    <property type="protein sequence ID" value="RDL30830.1"/>
    <property type="molecule type" value="Genomic_DNA"/>
</dbReference>
<comment type="caution">
    <text evidence="2">The sequence shown here is derived from an EMBL/GenBank/DDBJ whole genome shotgun (WGS) entry which is preliminary data.</text>
</comment>
<evidence type="ECO:0000256" key="1">
    <source>
        <dbReference type="SAM" id="MobiDB-lite"/>
    </source>
</evidence>
<dbReference type="AlphaFoldDB" id="A0A370TAL4"/>
<sequence>MSQSGQAREDLNWLHAGVYNDPQGNKQQIYYAFESRPVKTVTYQTNPFRIVYAADNTGTMLGNRNVGQIKRNLITWDEHLQEDWGQYLRSDGGWQYGYTTRGRIQQRKTLLEKFNDADFDDPFPDGNQFLNIGPSINAIHAPGDDADNREEEQETPEARFPVRGPTYPNTQIPQDFTHIKVSAYREWKLSSLRVVKDFLNGKMAAKRGSNFPRYEDLQVDRVESAFYDLGWRVDRRAVWSANREVGHNLVRRAIDSQAWKNNPPLRYDLYKGEEVERLMNDLKRREDGISDEEDDESDGDNYGGGGGGGGAPGDGDESDEFSDGGDDDGNPLFVSDNRPRKRHGGKSKNAQKKGKAVSRKGKKDKKREKRKKGRGERARKKVKQAKKTNVDHILDDNSEADIDGAEPGPSREQRAVSEGFNQADNLHHGSNGTKRMPITIDDDSDMDVDYDQIQLEDLYDDMDENGPDDVDDEGGLGEADSNPPQNPATSFAGLLGLREMHLQHSNTPLIKPSSSHAESVRASPAPSLDQMPVPAEIGTPINSGPANLSKRSASETFNEPIDEVEPSSKRARSEEPKPPIKHEVPADIDIDLDADREPLHGTGINSDPFIIE</sequence>
<dbReference type="OrthoDB" id="3564082at2759"/>
<feature type="compositionally biased region" description="Acidic residues" evidence="1">
    <location>
        <begin position="440"/>
        <end position="450"/>
    </location>
</feature>
<dbReference type="Proteomes" id="UP000254866">
    <property type="component" value="Unassembled WGS sequence"/>
</dbReference>
<feature type="compositionally biased region" description="Acidic residues" evidence="1">
    <location>
        <begin position="144"/>
        <end position="155"/>
    </location>
</feature>
<gene>
    <name evidence="2" type="ORF">BP5553_10175</name>
</gene>
<reference evidence="2 3" key="1">
    <citation type="journal article" date="2018" name="IMA Fungus">
        <title>IMA Genome-F 9: Draft genome sequence of Annulohypoxylon stygium, Aspergillus mulundensis, Berkeleyomyces basicola (syn. Thielaviopsis basicola), Ceratocystis smalleyi, two Cercospora beticola strains, Coleophoma cylindrospora, Fusarium fracticaudum, Phialophora cf. hyalina, and Morchella septimelata.</title>
        <authorList>
            <person name="Wingfield B.D."/>
            <person name="Bills G.F."/>
            <person name="Dong Y."/>
            <person name="Huang W."/>
            <person name="Nel W.J."/>
            <person name="Swalarsk-Parry B.S."/>
            <person name="Vaghefi N."/>
            <person name="Wilken P.M."/>
            <person name="An Z."/>
            <person name="de Beer Z.W."/>
            <person name="De Vos L."/>
            <person name="Chen L."/>
            <person name="Duong T.A."/>
            <person name="Gao Y."/>
            <person name="Hammerbacher A."/>
            <person name="Kikkert J.R."/>
            <person name="Li Y."/>
            <person name="Li H."/>
            <person name="Li K."/>
            <person name="Li Q."/>
            <person name="Liu X."/>
            <person name="Ma X."/>
            <person name="Naidoo K."/>
            <person name="Pethybridge S.J."/>
            <person name="Sun J."/>
            <person name="Steenkamp E.T."/>
            <person name="van der Nest M.A."/>
            <person name="van Wyk S."/>
            <person name="Wingfield M.J."/>
            <person name="Xiong C."/>
            <person name="Yue Q."/>
            <person name="Zhang X."/>
        </authorList>
    </citation>
    <scope>NUCLEOTIDE SEQUENCE [LARGE SCALE GENOMIC DNA]</scope>
    <source>
        <strain evidence="2 3">BP 5553</strain>
    </source>
</reference>
<organism evidence="2 3">
    <name type="scientific">Venustampulla echinocandica</name>
    <dbReference type="NCBI Taxonomy" id="2656787"/>
    <lineage>
        <taxon>Eukaryota</taxon>
        <taxon>Fungi</taxon>
        <taxon>Dikarya</taxon>
        <taxon>Ascomycota</taxon>
        <taxon>Pezizomycotina</taxon>
        <taxon>Leotiomycetes</taxon>
        <taxon>Helotiales</taxon>
        <taxon>Pleuroascaceae</taxon>
        <taxon>Venustampulla</taxon>
    </lineage>
</organism>
<accession>A0A370TAL4</accession>
<feature type="compositionally biased region" description="Gly residues" evidence="1">
    <location>
        <begin position="301"/>
        <end position="313"/>
    </location>
</feature>
<dbReference type="RefSeq" id="XP_031865206.1">
    <property type="nucleotide sequence ID" value="XM_032018798.1"/>
</dbReference>
<evidence type="ECO:0000313" key="2">
    <source>
        <dbReference type="EMBL" id="RDL30830.1"/>
    </source>
</evidence>
<dbReference type="GeneID" id="43603024"/>
<keyword evidence="3" id="KW-1185">Reference proteome</keyword>
<feature type="compositionally biased region" description="Polar residues" evidence="1">
    <location>
        <begin position="419"/>
        <end position="433"/>
    </location>
</feature>
<feature type="compositionally biased region" description="Acidic residues" evidence="1">
    <location>
        <begin position="457"/>
        <end position="475"/>
    </location>
</feature>
<feature type="compositionally biased region" description="Polar residues" evidence="1">
    <location>
        <begin position="503"/>
        <end position="517"/>
    </location>
</feature>